<dbReference type="Gene3D" id="3.30.160.60">
    <property type="entry name" value="Classic Zinc Finger"/>
    <property type="match status" value="2"/>
</dbReference>
<dbReference type="PANTHER" id="PTHR24408:SF58">
    <property type="entry name" value="TRANSCRIPTION FACTOR (TFIIIA), PUTATIVE (AFU_ORTHOLOGUE AFUA_1G05150)-RELATED"/>
    <property type="match status" value="1"/>
</dbReference>
<comment type="caution">
    <text evidence="8">The sequence shown here is derived from an EMBL/GenBank/DDBJ whole genome shotgun (WGS) entry which is preliminary data.</text>
</comment>
<gene>
    <name evidence="8" type="ORF">O3P69_003946</name>
</gene>
<evidence type="ECO:0000313" key="9">
    <source>
        <dbReference type="Proteomes" id="UP001487740"/>
    </source>
</evidence>
<organism evidence="8 9">
    <name type="scientific">Scylla paramamosain</name>
    <name type="common">Mud crab</name>
    <dbReference type="NCBI Taxonomy" id="85552"/>
    <lineage>
        <taxon>Eukaryota</taxon>
        <taxon>Metazoa</taxon>
        <taxon>Ecdysozoa</taxon>
        <taxon>Arthropoda</taxon>
        <taxon>Crustacea</taxon>
        <taxon>Multicrustacea</taxon>
        <taxon>Malacostraca</taxon>
        <taxon>Eumalacostraca</taxon>
        <taxon>Eucarida</taxon>
        <taxon>Decapoda</taxon>
        <taxon>Pleocyemata</taxon>
        <taxon>Brachyura</taxon>
        <taxon>Eubrachyura</taxon>
        <taxon>Portunoidea</taxon>
        <taxon>Portunidae</taxon>
        <taxon>Portuninae</taxon>
        <taxon>Scylla</taxon>
    </lineage>
</organism>
<keyword evidence="1" id="KW-0479">Metal-binding</keyword>
<dbReference type="GO" id="GO:0005634">
    <property type="term" value="C:nucleus"/>
    <property type="evidence" value="ECO:0007669"/>
    <property type="project" value="TreeGrafter"/>
</dbReference>
<accession>A0AAW0UF41</accession>
<feature type="domain" description="PHD-type" evidence="6">
    <location>
        <begin position="19"/>
        <end position="84"/>
    </location>
</feature>
<dbReference type="PROSITE" id="PS50157">
    <property type="entry name" value="ZINC_FINGER_C2H2_2"/>
    <property type="match status" value="1"/>
</dbReference>
<evidence type="ECO:0000256" key="1">
    <source>
        <dbReference type="ARBA" id="ARBA00022723"/>
    </source>
</evidence>
<keyword evidence="2" id="KW-0677">Repeat</keyword>
<keyword evidence="9" id="KW-1185">Reference proteome</keyword>
<dbReference type="SMART" id="SM00355">
    <property type="entry name" value="ZnF_C2H2"/>
    <property type="match status" value="2"/>
</dbReference>
<dbReference type="PROSITE" id="PS01359">
    <property type="entry name" value="ZF_PHD_1"/>
    <property type="match status" value="1"/>
</dbReference>
<sequence length="412" mass="46593">MMANPYGIFPTMPTNSSTTLLCAQCKKFFTYMDSVVLCDGACKRWYHSKCAKLPENKYRVIQDRDENRSLGLKCMWACKDCRDRPDTGRDPEFESYVRERLGKLSQVLEYLVTKIQDIENRQKSQEVEMNKFWQQQQTTVAMQGAALPSPRTSHIFQDYGNQGHHSGQQLTANAQQTPKDHIHGFTPMEHKIIHEVKLKMDSGAGKQQEVEGHDGLHLMRPLIDPITGQEMEGTQTQETGDALYNFTGNFAGASAGAQGQGSSNAGLKEAMECHYGDCKCIKQESHGEASVPKPCSGKHCNCTCKTHKIVMATKKENVGKIHKCPHCDFTSKRSDNVKRHMLRHTGERPHKCPHCDFSAKRPHSLKKHIENIHNKDLRGHELIDSIHNKDLRAHGLVEDIHNKDLRADGIVR</sequence>
<keyword evidence="4" id="KW-0862">Zinc</keyword>
<dbReference type="EMBL" id="JARAKH010000012">
    <property type="protein sequence ID" value="KAK8398431.1"/>
    <property type="molecule type" value="Genomic_DNA"/>
</dbReference>
<dbReference type="SUPFAM" id="SSF57667">
    <property type="entry name" value="beta-beta-alpha zinc fingers"/>
    <property type="match status" value="1"/>
</dbReference>
<dbReference type="PROSITE" id="PS50016">
    <property type="entry name" value="ZF_PHD_2"/>
    <property type="match status" value="1"/>
</dbReference>
<name>A0AAW0UF41_SCYPA</name>
<dbReference type="InterPro" id="IPR013083">
    <property type="entry name" value="Znf_RING/FYVE/PHD"/>
</dbReference>
<dbReference type="InterPro" id="IPR019787">
    <property type="entry name" value="Znf_PHD-finger"/>
</dbReference>
<dbReference type="PANTHER" id="PTHR24408">
    <property type="entry name" value="ZINC FINGER PROTEIN"/>
    <property type="match status" value="1"/>
</dbReference>
<evidence type="ECO:0000256" key="5">
    <source>
        <dbReference type="PROSITE-ProRule" id="PRU00042"/>
    </source>
</evidence>
<dbReference type="InterPro" id="IPR036236">
    <property type="entry name" value="Znf_C2H2_sf"/>
</dbReference>
<proteinExistence type="predicted"/>
<evidence type="ECO:0000259" key="6">
    <source>
        <dbReference type="PROSITE" id="PS50016"/>
    </source>
</evidence>
<protein>
    <recommendedName>
        <fullName evidence="10">PHD-type domain-containing protein</fullName>
    </recommendedName>
</protein>
<evidence type="ECO:0000256" key="4">
    <source>
        <dbReference type="ARBA" id="ARBA00022833"/>
    </source>
</evidence>
<evidence type="ECO:0008006" key="10">
    <source>
        <dbReference type="Google" id="ProtNLM"/>
    </source>
</evidence>
<dbReference type="Gene3D" id="3.30.40.10">
    <property type="entry name" value="Zinc/RING finger domain, C3HC4 (zinc finger)"/>
    <property type="match status" value="1"/>
</dbReference>
<feature type="domain" description="C2H2-type" evidence="7">
    <location>
        <begin position="322"/>
        <end position="349"/>
    </location>
</feature>
<evidence type="ECO:0000256" key="3">
    <source>
        <dbReference type="ARBA" id="ARBA00022771"/>
    </source>
</evidence>
<evidence type="ECO:0000259" key="7">
    <source>
        <dbReference type="PROSITE" id="PS50157"/>
    </source>
</evidence>
<dbReference type="InterPro" id="IPR013087">
    <property type="entry name" value="Znf_C2H2_type"/>
</dbReference>
<dbReference type="Pfam" id="PF13909">
    <property type="entry name" value="zf-H2C2_5"/>
    <property type="match status" value="1"/>
</dbReference>
<keyword evidence="3 5" id="KW-0863">Zinc-finger</keyword>
<dbReference type="GO" id="GO:0008270">
    <property type="term" value="F:zinc ion binding"/>
    <property type="evidence" value="ECO:0007669"/>
    <property type="project" value="UniProtKB-KW"/>
</dbReference>
<dbReference type="GO" id="GO:0043565">
    <property type="term" value="F:sequence-specific DNA binding"/>
    <property type="evidence" value="ECO:0007669"/>
    <property type="project" value="TreeGrafter"/>
</dbReference>
<dbReference type="GO" id="GO:0000981">
    <property type="term" value="F:DNA-binding transcription factor activity, RNA polymerase II-specific"/>
    <property type="evidence" value="ECO:0007669"/>
    <property type="project" value="TreeGrafter"/>
</dbReference>
<evidence type="ECO:0000313" key="8">
    <source>
        <dbReference type="EMBL" id="KAK8398431.1"/>
    </source>
</evidence>
<dbReference type="InterPro" id="IPR019786">
    <property type="entry name" value="Zinc_finger_PHD-type_CS"/>
</dbReference>
<dbReference type="Proteomes" id="UP001487740">
    <property type="component" value="Unassembled WGS sequence"/>
</dbReference>
<dbReference type="SUPFAM" id="SSF57903">
    <property type="entry name" value="FYVE/PHD zinc finger"/>
    <property type="match status" value="1"/>
</dbReference>
<dbReference type="InterPro" id="IPR011011">
    <property type="entry name" value="Znf_FYVE_PHD"/>
</dbReference>
<reference evidence="8 9" key="1">
    <citation type="submission" date="2023-03" db="EMBL/GenBank/DDBJ databases">
        <title>High-quality genome of Scylla paramamosain provides insights in environmental adaptation.</title>
        <authorList>
            <person name="Zhang L."/>
        </authorList>
    </citation>
    <scope>NUCLEOTIDE SEQUENCE [LARGE SCALE GENOMIC DNA]</scope>
    <source>
        <strain evidence="8">LZ_2023a</strain>
        <tissue evidence="8">Muscle</tissue>
    </source>
</reference>
<dbReference type="AlphaFoldDB" id="A0AAW0UF41"/>
<evidence type="ECO:0000256" key="2">
    <source>
        <dbReference type="ARBA" id="ARBA00022737"/>
    </source>
</evidence>